<dbReference type="RefSeq" id="WP_188392858.1">
    <property type="nucleotide sequence ID" value="NZ_BMEV01000058.1"/>
</dbReference>
<evidence type="ECO:0000313" key="1">
    <source>
        <dbReference type="EMBL" id="GFZ84586.1"/>
    </source>
</evidence>
<reference evidence="1" key="1">
    <citation type="journal article" date="2014" name="Int. J. Syst. Evol. Microbiol.">
        <title>Complete genome sequence of Corynebacterium casei LMG S-19264T (=DSM 44701T), isolated from a smear-ripened cheese.</title>
        <authorList>
            <consortium name="US DOE Joint Genome Institute (JGI-PGF)"/>
            <person name="Walter F."/>
            <person name="Albersmeier A."/>
            <person name="Kalinowski J."/>
            <person name="Ruckert C."/>
        </authorList>
    </citation>
    <scope>NUCLEOTIDE SEQUENCE</scope>
    <source>
        <strain evidence="1">CGMCC 1.12360</strain>
    </source>
</reference>
<keyword evidence="2" id="KW-1185">Reference proteome</keyword>
<accession>A0A8J2TRM6</accession>
<reference evidence="1" key="2">
    <citation type="submission" date="2020-09" db="EMBL/GenBank/DDBJ databases">
        <authorList>
            <person name="Sun Q."/>
            <person name="Zhou Y."/>
        </authorList>
    </citation>
    <scope>NUCLEOTIDE SEQUENCE</scope>
    <source>
        <strain evidence="1">CGMCC 1.12360</strain>
    </source>
</reference>
<name>A0A8J2TRM6_9BACI</name>
<comment type="caution">
    <text evidence="1">The sequence shown here is derived from an EMBL/GenBank/DDBJ whole genome shotgun (WGS) entry which is preliminary data.</text>
</comment>
<dbReference type="EMBL" id="BMEV01000058">
    <property type="protein sequence ID" value="GFZ84586.1"/>
    <property type="molecule type" value="Genomic_DNA"/>
</dbReference>
<proteinExistence type="predicted"/>
<dbReference type="Proteomes" id="UP000602050">
    <property type="component" value="Unassembled WGS sequence"/>
</dbReference>
<protein>
    <submittedName>
        <fullName evidence="1">Uncharacterized protein</fullName>
    </submittedName>
</protein>
<gene>
    <name evidence="1" type="ORF">GCM10010978_26090</name>
</gene>
<organism evidence="1 2">
    <name type="scientific">Compostibacillus humi</name>
    <dbReference type="NCBI Taxonomy" id="1245525"/>
    <lineage>
        <taxon>Bacteria</taxon>
        <taxon>Bacillati</taxon>
        <taxon>Bacillota</taxon>
        <taxon>Bacilli</taxon>
        <taxon>Bacillales</taxon>
        <taxon>Bacillaceae</taxon>
        <taxon>Compostibacillus</taxon>
    </lineage>
</organism>
<sequence length="99" mass="11822">MQQILQSFLELEISDQEYYDGIIRFIYSGNIRSGEYECNQFIIQKMDLTNFIIYEEYTINGKREIHNSFSISKNKLIKAINAHAKKQKFIVRDFKWANS</sequence>
<dbReference type="AlphaFoldDB" id="A0A8J2TRM6"/>
<evidence type="ECO:0000313" key="2">
    <source>
        <dbReference type="Proteomes" id="UP000602050"/>
    </source>
</evidence>